<accession>A0A1G2ABA4</accession>
<proteinExistence type="predicted"/>
<sequence length="183" mass="20104">MPHTHKKTEHANRNSLLQVVAIIGGIILFLLIIFFIGKNTATNSVYSSYEKNSGKIQSALTSTEQFYDFGIISMAEGKVTHQFKIFNKNAEAITVTKLYTSCMCTTAKLMRGERTIGPYGMPGHGFIPNINEKINSEEETRIDVTFDPAAHGPAGIGAIERVVYLEQKSAPPLTLTIKATVKP</sequence>
<protein>
    <recommendedName>
        <fullName evidence="4">DUF1573 domain-containing protein</fullName>
    </recommendedName>
</protein>
<organism evidence="2 3">
    <name type="scientific">Candidatus Jacksonbacteria bacterium RIFCSPLOWO2_02_FULL_44_20</name>
    <dbReference type="NCBI Taxonomy" id="1798460"/>
    <lineage>
        <taxon>Bacteria</taxon>
        <taxon>Candidatus Jacksoniibacteriota</taxon>
    </lineage>
</organism>
<dbReference type="Proteomes" id="UP000178315">
    <property type="component" value="Unassembled WGS sequence"/>
</dbReference>
<dbReference type="Gene3D" id="2.60.40.10">
    <property type="entry name" value="Immunoglobulins"/>
    <property type="match status" value="1"/>
</dbReference>
<evidence type="ECO:0008006" key="4">
    <source>
        <dbReference type="Google" id="ProtNLM"/>
    </source>
</evidence>
<dbReference type="PANTHER" id="PTHR37833:SF1">
    <property type="entry name" value="SIGNAL PEPTIDE PROTEIN"/>
    <property type="match status" value="1"/>
</dbReference>
<dbReference type="PANTHER" id="PTHR37833">
    <property type="entry name" value="LIPOPROTEIN-RELATED"/>
    <property type="match status" value="1"/>
</dbReference>
<keyword evidence="1" id="KW-0812">Transmembrane</keyword>
<name>A0A1G2ABA4_9BACT</name>
<evidence type="ECO:0000313" key="2">
    <source>
        <dbReference type="EMBL" id="OGY73327.1"/>
    </source>
</evidence>
<dbReference type="InterPro" id="IPR011467">
    <property type="entry name" value="DUF1573"/>
</dbReference>
<keyword evidence="1" id="KW-0472">Membrane</keyword>
<reference evidence="2 3" key="1">
    <citation type="journal article" date="2016" name="Nat. Commun.">
        <title>Thousands of microbial genomes shed light on interconnected biogeochemical processes in an aquifer system.</title>
        <authorList>
            <person name="Anantharaman K."/>
            <person name="Brown C.T."/>
            <person name="Hug L.A."/>
            <person name="Sharon I."/>
            <person name="Castelle C.J."/>
            <person name="Probst A.J."/>
            <person name="Thomas B.C."/>
            <person name="Singh A."/>
            <person name="Wilkins M.J."/>
            <person name="Karaoz U."/>
            <person name="Brodie E.L."/>
            <person name="Williams K.H."/>
            <person name="Hubbard S.S."/>
            <person name="Banfield J.F."/>
        </authorList>
    </citation>
    <scope>NUCLEOTIDE SEQUENCE [LARGE SCALE GENOMIC DNA]</scope>
</reference>
<comment type="caution">
    <text evidence="2">The sequence shown here is derived from an EMBL/GenBank/DDBJ whole genome shotgun (WGS) entry which is preliminary data.</text>
</comment>
<dbReference type="EMBL" id="MHJU01000013">
    <property type="protein sequence ID" value="OGY73327.1"/>
    <property type="molecule type" value="Genomic_DNA"/>
</dbReference>
<gene>
    <name evidence="2" type="ORF">A3H61_00180</name>
</gene>
<dbReference type="InterPro" id="IPR013783">
    <property type="entry name" value="Ig-like_fold"/>
</dbReference>
<keyword evidence="1" id="KW-1133">Transmembrane helix</keyword>
<feature type="transmembrane region" description="Helical" evidence="1">
    <location>
        <begin position="16"/>
        <end position="37"/>
    </location>
</feature>
<dbReference type="AlphaFoldDB" id="A0A1G2ABA4"/>
<evidence type="ECO:0000256" key="1">
    <source>
        <dbReference type="SAM" id="Phobius"/>
    </source>
</evidence>
<evidence type="ECO:0000313" key="3">
    <source>
        <dbReference type="Proteomes" id="UP000178315"/>
    </source>
</evidence>
<dbReference type="Pfam" id="PF07610">
    <property type="entry name" value="DUF1573"/>
    <property type="match status" value="1"/>
</dbReference>